<name>A0A9P7EEW7_9AGAM</name>
<dbReference type="RefSeq" id="XP_041194630.1">
    <property type="nucleotide sequence ID" value="XM_041329014.1"/>
</dbReference>
<sequence length="80" mass="9013">MKFRLSFFTWSSDLFLPWPLLLPTVVHGRPSPLSLRSFDRKVMATSCTDHVAVVRSDELLFPVTAPPKSKGIQESRAAQL</sequence>
<organism evidence="2 3">
    <name type="scientific">Suillus subaureus</name>
    <dbReference type="NCBI Taxonomy" id="48587"/>
    <lineage>
        <taxon>Eukaryota</taxon>
        <taxon>Fungi</taxon>
        <taxon>Dikarya</taxon>
        <taxon>Basidiomycota</taxon>
        <taxon>Agaricomycotina</taxon>
        <taxon>Agaricomycetes</taxon>
        <taxon>Agaricomycetidae</taxon>
        <taxon>Boletales</taxon>
        <taxon>Suillineae</taxon>
        <taxon>Suillaceae</taxon>
        <taxon>Suillus</taxon>
    </lineage>
</organism>
<keyword evidence="1" id="KW-0732">Signal</keyword>
<dbReference type="GeneID" id="64623031"/>
<dbReference type="OrthoDB" id="10535644at2759"/>
<protein>
    <recommendedName>
        <fullName evidence="4">Secreted protein</fullName>
    </recommendedName>
</protein>
<evidence type="ECO:0000256" key="1">
    <source>
        <dbReference type="SAM" id="SignalP"/>
    </source>
</evidence>
<evidence type="ECO:0000313" key="2">
    <source>
        <dbReference type="EMBL" id="KAG1818758.1"/>
    </source>
</evidence>
<dbReference type="EMBL" id="JABBWG010000011">
    <property type="protein sequence ID" value="KAG1818758.1"/>
    <property type="molecule type" value="Genomic_DNA"/>
</dbReference>
<comment type="caution">
    <text evidence="2">The sequence shown here is derived from an EMBL/GenBank/DDBJ whole genome shotgun (WGS) entry which is preliminary data.</text>
</comment>
<proteinExistence type="predicted"/>
<feature type="signal peptide" evidence="1">
    <location>
        <begin position="1"/>
        <end position="28"/>
    </location>
</feature>
<dbReference type="AlphaFoldDB" id="A0A9P7EEW7"/>
<accession>A0A9P7EEW7</accession>
<dbReference type="Proteomes" id="UP000807769">
    <property type="component" value="Unassembled WGS sequence"/>
</dbReference>
<keyword evidence="3" id="KW-1185">Reference proteome</keyword>
<evidence type="ECO:0008006" key="4">
    <source>
        <dbReference type="Google" id="ProtNLM"/>
    </source>
</evidence>
<evidence type="ECO:0000313" key="3">
    <source>
        <dbReference type="Proteomes" id="UP000807769"/>
    </source>
</evidence>
<reference evidence="2" key="1">
    <citation type="journal article" date="2020" name="New Phytol.">
        <title>Comparative genomics reveals dynamic genome evolution in host specialist ectomycorrhizal fungi.</title>
        <authorList>
            <person name="Lofgren L.A."/>
            <person name="Nguyen N.H."/>
            <person name="Vilgalys R."/>
            <person name="Ruytinx J."/>
            <person name="Liao H.L."/>
            <person name="Branco S."/>
            <person name="Kuo A."/>
            <person name="LaButti K."/>
            <person name="Lipzen A."/>
            <person name="Andreopoulos W."/>
            <person name="Pangilinan J."/>
            <person name="Riley R."/>
            <person name="Hundley H."/>
            <person name="Na H."/>
            <person name="Barry K."/>
            <person name="Grigoriev I.V."/>
            <person name="Stajich J.E."/>
            <person name="Kennedy P.G."/>
        </authorList>
    </citation>
    <scope>NUCLEOTIDE SEQUENCE</scope>
    <source>
        <strain evidence="2">MN1</strain>
    </source>
</reference>
<gene>
    <name evidence="2" type="ORF">BJ212DRAFT_108825</name>
</gene>
<feature type="chain" id="PRO_5040110108" description="Secreted protein" evidence="1">
    <location>
        <begin position="29"/>
        <end position="80"/>
    </location>
</feature>